<dbReference type="EMBL" id="MIHA01000006">
    <property type="protein sequence ID" value="ODQ90478.1"/>
    <property type="molecule type" value="Genomic_DNA"/>
</dbReference>
<keyword evidence="2" id="KW-0378">Hydrolase</keyword>
<dbReference type="SUPFAM" id="SSF56281">
    <property type="entry name" value="Metallo-hydrolase/oxidoreductase"/>
    <property type="match status" value="1"/>
</dbReference>
<gene>
    <name evidence="2" type="ORF">BHQ18_10580</name>
</gene>
<dbReference type="GO" id="GO:0016787">
    <property type="term" value="F:hydrolase activity"/>
    <property type="evidence" value="ECO:0007669"/>
    <property type="project" value="UniProtKB-KW"/>
</dbReference>
<dbReference type="OrthoDB" id="9802991at2"/>
<protein>
    <submittedName>
        <fullName evidence="2">MBL fold metallo-hydrolase</fullName>
    </submittedName>
</protein>
<accession>A0A1E3RKU5</accession>
<dbReference type="AlphaFoldDB" id="A0A1E3RKU5"/>
<dbReference type="InterPro" id="IPR001279">
    <property type="entry name" value="Metallo-B-lactamas"/>
</dbReference>
<dbReference type="Proteomes" id="UP000094053">
    <property type="component" value="Unassembled WGS sequence"/>
</dbReference>
<dbReference type="PANTHER" id="PTHR42773">
    <property type="entry name" value="METALLO-BETA-LACTAMASE-RELATED"/>
    <property type="match status" value="1"/>
</dbReference>
<keyword evidence="3" id="KW-1185">Reference proteome</keyword>
<sequence length="220" mass="23704">MTTSTTQKLLQLRDDLWQTRLDTPFPGLTTHAYLWRGPRGNVLFYSPATEADFDAIEALGGISAQYLSHLDEAGPNLSRIAERFGSRLHAPAAEAEAITRHAAIDVALGYERYVDDNGVEVLPTPGHSDGSTSYLVTGAADERYLFTGDTMFLTREGTWSTFLPPGRGSAAELRNSVALLGTVSPDLVISSAFGGDTAWAVVDDDRWARCVAQALSTVPA</sequence>
<dbReference type="SMART" id="SM00849">
    <property type="entry name" value="Lactamase_B"/>
    <property type="match status" value="1"/>
</dbReference>
<dbReference type="Pfam" id="PF00753">
    <property type="entry name" value="Lactamase_B"/>
    <property type="match status" value="1"/>
</dbReference>
<organism evidence="2 3">
    <name type="scientific">Mycolicibacterium flavescens</name>
    <name type="common">Mycobacterium flavescens</name>
    <dbReference type="NCBI Taxonomy" id="1776"/>
    <lineage>
        <taxon>Bacteria</taxon>
        <taxon>Bacillati</taxon>
        <taxon>Actinomycetota</taxon>
        <taxon>Actinomycetes</taxon>
        <taxon>Mycobacteriales</taxon>
        <taxon>Mycobacteriaceae</taxon>
        <taxon>Mycolicibacterium</taxon>
    </lineage>
</organism>
<evidence type="ECO:0000313" key="3">
    <source>
        <dbReference type="Proteomes" id="UP000094053"/>
    </source>
</evidence>
<dbReference type="InterPro" id="IPR036866">
    <property type="entry name" value="RibonucZ/Hydroxyglut_hydro"/>
</dbReference>
<dbReference type="RefSeq" id="WP_069413541.1">
    <property type="nucleotide sequence ID" value="NZ_JACKUL010000014.1"/>
</dbReference>
<dbReference type="PANTHER" id="PTHR42773:SF1">
    <property type="entry name" value="METALLO-BETA-LACTAMASE FAMILY PROTEIN"/>
    <property type="match status" value="1"/>
</dbReference>
<reference evidence="3" key="1">
    <citation type="submission" date="2016-09" db="EMBL/GenBank/DDBJ databases">
        <authorList>
            <person name="Greninger A.L."/>
            <person name="Jerome K.R."/>
            <person name="Mcnair B."/>
            <person name="Wallis C."/>
            <person name="Fang F."/>
        </authorList>
    </citation>
    <scope>NUCLEOTIDE SEQUENCE [LARGE SCALE GENOMIC DNA]</scope>
    <source>
        <strain evidence="3">M6</strain>
    </source>
</reference>
<proteinExistence type="predicted"/>
<name>A0A1E3RKU5_MYCFV</name>
<evidence type="ECO:0000259" key="1">
    <source>
        <dbReference type="SMART" id="SM00849"/>
    </source>
</evidence>
<feature type="domain" description="Metallo-beta-lactamase" evidence="1">
    <location>
        <begin position="29"/>
        <end position="193"/>
    </location>
</feature>
<dbReference type="Gene3D" id="3.60.15.10">
    <property type="entry name" value="Ribonuclease Z/Hydroxyacylglutathione hydrolase-like"/>
    <property type="match status" value="1"/>
</dbReference>
<dbReference type="STRING" id="1776.BHQ18_10580"/>
<comment type="caution">
    <text evidence="2">The sequence shown here is derived from an EMBL/GenBank/DDBJ whole genome shotgun (WGS) entry which is preliminary data.</text>
</comment>
<evidence type="ECO:0000313" key="2">
    <source>
        <dbReference type="EMBL" id="ODQ90478.1"/>
    </source>
</evidence>